<dbReference type="GO" id="GO:0016747">
    <property type="term" value="F:acyltransferase activity, transferring groups other than amino-acyl groups"/>
    <property type="evidence" value="ECO:0007669"/>
    <property type="project" value="InterPro"/>
</dbReference>
<dbReference type="RefSeq" id="XP_030517448.1">
    <property type="nucleotide sequence ID" value="XM_030661588.1"/>
</dbReference>
<dbReference type="AlphaFoldDB" id="A0A8B8N4V2"/>
<proteinExistence type="inferred from homology"/>
<evidence type="ECO:0000259" key="6">
    <source>
        <dbReference type="Pfam" id="PF02797"/>
    </source>
</evidence>
<dbReference type="Pfam" id="PF02797">
    <property type="entry name" value="Chal_sti_synt_C"/>
    <property type="match status" value="1"/>
</dbReference>
<comment type="similarity">
    <text evidence="1 4">Belongs to the thiolase-like superfamily. Chalcone/stilbene synthases family.</text>
</comment>
<dbReference type="Gene3D" id="3.40.47.10">
    <property type="match status" value="1"/>
</dbReference>
<evidence type="ECO:0000313" key="7">
    <source>
        <dbReference type="Proteomes" id="UP000827889"/>
    </source>
</evidence>
<name>A0A8B8N4V2_9MYRT</name>
<keyword evidence="2 4" id="KW-0808">Transferase</keyword>
<evidence type="ECO:0000313" key="8">
    <source>
        <dbReference type="RefSeq" id="XP_030517448.1"/>
    </source>
</evidence>
<dbReference type="Proteomes" id="UP000827889">
    <property type="component" value="Chromosome 7"/>
</dbReference>
<sequence length="169" mass="18367">MHPKLGFEAAIKAIAEWVQPKSAISHLIFCSMSGVGMPGADVILVKLLELSASINRLMLYNLSCYGSGTVLRIAKDIADTNPGARILAVRAESTCLSGRRQYREHGTTACLEQVVPTLVCSRLEACLVKAFGWATECGVASDRNSIFWVVHPGGWKVLDEVEETLFADE</sequence>
<dbReference type="PANTHER" id="PTHR11877">
    <property type="entry name" value="HYDROXYMETHYLGLUTARYL-COA SYNTHASE"/>
    <property type="match status" value="1"/>
</dbReference>
<evidence type="ECO:0000259" key="5">
    <source>
        <dbReference type="Pfam" id="PF00195"/>
    </source>
</evidence>
<dbReference type="GO" id="GO:0030639">
    <property type="term" value="P:polyketide biosynthetic process"/>
    <property type="evidence" value="ECO:0007669"/>
    <property type="project" value="TreeGrafter"/>
</dbReference>
<protein>
    <submittedName>
        <fullName evidence="8">Chalcone synthase B-like</fullName>
    </submittedName>
</protein>
<dbReference type="Pfam" id="PF00195">
    <property type="entry name" value="Chal_sti_synt_N"/>
    <property type="match status" value="1"/>
</dbReference>
<evidence type="ECO:0000256" key="1">
    <source>
        <dbReference type="ARBA" id="ARBA00005531"/>
    </source>
</evidence>
<evidence type="ECO:0000256" key="2">
    <source>
        <dbReference type="ARBA" id="ARBA00022679"/>
    </source>
</evidence>
<dbReference type="KEGG" id="rarg:115730975"/>
<gene>
    <name evidence="8" type="primary">LOC115730975</name>
</gene>
<organism evidence="7 8">
    <name type="scientific">Rhodamnia argentea</name>
    <dbReference type="NCBI Taxonomy" id="178133"/>
    <lineage>
        <taxon>Eukaryota</taxon>
        <taxon>Viridiplantae</taxon>
        <taxon>Streptophyta</taxon>
        <taxon>Embryophyta</taxon>
        <taxon>Tracheophyta</taxon>
        <taxon>Spermatophyta</taxon>
        <taxon>Magnoliopsida</taxon>
        <taxon>eudicotyledons</taxon>
        <taxon>Gunneridae</taxon>
        <taxon>Pentapetalae</taxon>
        <taxon>rosids</taxon>
        <taxon>malvids</taxon>
        <taxon>Myrtales</taxon>
        <taxon>Myrtaceae</taxon>
        <taxon>Myrtoideae</taxon>
        <taxon>Myrteae</taxon>
        <taxon>Australasian group</taxon>
        <taxon>Rhodamnia</taxon>
    </lineage>
</organism>
<dbReference type="PANTHER" id="PTHR11877:SF14">
    <property type="entry name" value="CHALCONE SYNTHASE"/>
    <property type="match status" value="1"/>
</dbReference>
<dbReference type="InterPro" id="IPR001099">
    <property type="entry name" value="Chalcone/stilbene_synt_N"/>
</dbReference>
<dbReference type="SUPFAM" id="SSF53901">
    <property type="entry name" value="Thiolase-like"/>
    <property type="match status" value="2"/>
</dbReference>
<feature type="domain" description="Chalcone/stilbene synthase N-terminal" evidence="5">
    <location>
        <begin position="3"/>
        <end position="100"/>
    </location>
</feature>
<dbReference type="GeneID" id="115730975"/>
<reference evidence="8" key="1">
    <citation type="submission" date="2025-08" db="UniProtKB">
        <authorList>
            <consortium name="RefSeq"/>
        </authorList>
    </citation>
    <scope>IDENTIFICATION</scope>
    <source>
        <tissue evidence="8">Leaf</tissue>
    </source>
</reference>
<dbReference type="InterPro" id="IPR016039">
    <property type="entry name" value="Thiolase-like"/>
</dbReference>
<evidence type="ECO:0000256" key="3">
    <source>
        <dbReference type="ARBA" id="ARBA00023315"/>
    </source>
</evidence>
<dbReference type="InterPro" id="IPR011141">
    <property type="entry name" value="Polyketide_synthase_type-III"/>
</dbReference>
<accession>A0A8B8N4V2</accession>
<keyword evidence="3 4" id="KW-0012">Acyltransferase</keyword>
<feature type="domain" description="Chalcone/stilbene synthase C-terminal" evidence="6">
    <location>
        <begin position="101"/>
        <end position="165"/>
    </location>
</feature>
<dbReference type="OrthoDB" id="1500228at2759"/>
<keyword evidence="7" id="KW-1185">Reference proteome</keyword>
<evidence type="ECO:0000256" key="4">
    <source>
        <dbReference type="RuleBase" id="RU003633"/>
    </source>
</evidence>
<dbReference type="InterPro" id="IPR012328">
    <property type="entry name" value="Chalcone/stilbene_synt_C"/>
</dbReference>